<evidence type="ECO:0000313" key="2">
    <source>
        <dbReference type="Proteomes" id="UP000009231"/>
    </source>
</evidence>
<dbReference type="RefSeq" id="WP_013826111.1">
    <property type="nucleotide sequence ID" value="NC_015574.1"/>
</dbReference>
<sequence>MKLSTSKKFLRRQILQIKETGKYVIKREEIPFDNSLKFNDR</sequence>
<dbReference type="EMBL" id="CP002772">
    <property type="protein sequence ID" value="AEG18612.1"/>
    <property type="molecule type" value="Genomic_DNA"/>
</dbReference>
<dbReference type="AlphaFoldDB" id="F6D295"/>
<protein>
    <submittedName>
        <fullName evidence="1">Uncharacterized protein</fullName>
    </submittedName>
</protein>
<evidence type="ECO:0000313" key="1">
    <source>
        <dbReference type="EMBL" id="AEG18612.1"/>
    </source>
</evidence>
<name>F6D295_METPW</name>
<keyword evidence="2" id="KW-1185">Reference proteome</keyword>
<organism evidence="1 2">
    <name type="scientific">Methanobacterium paludis (strain DSM 25820 / JCM 18151 / SWAN1)</name>
    <dbReference type="NCBI Taxonomy" id="868131"/>
    <lineage>
        <taxon>Archaea</taxon>
        <taxon>Methanobacteriati</taxon>
        <taxon>Methanobacteriota</taxon>
        <taxon>Methanomada group</taxon>
        <taxon>Methanobacteria</taxon>
        <taxon>Methanobacteriales</taxon>
        <taxon>Methanobacteriaceae</taxon>
        <taxon>Methanobacterium</taxon>
    </lineage>
</organism>
<dbReference type="GeneID" id="76259502"/>
<gene>
    <name evidence="1" type="ordered locus">MSWAN_1601</name>
</gene>
<reference evidence="1 2" key="1">
    <citation type="journal article" date="2014" name="Int. J. Syst. Evol. Microbiol.">
        <title>Methanobacterium paludis sp. nov. and a novel strain of Methanobacterium lacus isolated from northern peatlands.</title>
        <authorList>
            <person name="Cadillo-Quiroz H."/>
            <person name="Brauer S.L."/>
            <person name="Goodson N."/>
            <person name="Yavitt J.B."/>
            <person name="Zinder S.H."/>
        </authorList>
    </citation>
    <scope>NUCLEOTIDE SEQUENCE [LARGE SCALE GENOMIC DNA]</scope>
    <source>
        <strain evidence="2">DSM 25820 / JCM 18151 / SWAN1</strain>
    </source>
</reference>
<proteinExistence type="predicted"/>
<dbReference type="KEGG" id="mew:MSWAN_1601"/>
<dbReference type="HOGENOM" id="CLU_3263855_0_0_2"/>
<accession>F6D295</accession>
<dbReference type="Proteomes" id="UP000009231">
    <property type="component" value="Chromosome"/>
</dbReference>